<comment type="caution">
    <text evidence="3">The sequence shown here is derived from an EMBL/GenBank/DDBJ whole genome shotgun (WGS) entry which is preliminary data.</text>
</comment>
<dbReference type="InterPro" id="IPR036237">
    <property type="entry name" value="Xyl_isomerase-like_sf"/>
</dbReference>
<dbReference type="GO" id="GO:0016853">
    <property type="term" value="F:isomerase activity"/>
    <property type="evidence" value="ECO:0007669"/>
    <property type="project" value="UniProtKB-KW"/>
</dbReference>
<evidence type="ECO:0000313" key="4">
    <source>
        <dbReference type="Proteomes" id="UP000199541"/>
    </source>
</evidence>
<dbReference type="Pfam" id="PF01261">
    <property type="entry name" value="AP_endonuc_2"/>
    <property type="match status" value="1"/>
</dbReference>
<accession>A0A1H3G906</accession>
<dbReference type="EMBL" id="FNOB01000069">
    <property type="protein sequence ID" value="SDX99741.1"/>
    <property type="molecule type" value="Genomic_DNA"/>
</dbReference>
<dbReference type="InterPro" id="IPR013022">
    <property type="entry name" value="Xyl_isomerase-like_TIM-brl"/>
</dbReference>
<reference evidence="3 4" key="1">
    <citation type="submission" date="2016-10" db="EMBL/GenBank/DDBJ databases">
        <authorList>
            <person name="Varghese N."/>
            <person name="Submissions S."/>
        </authorList>
    </citation>
    <scope>NUCLEOTIDE SEQUENCE [LARGE SCALE GENOMIC DNA]</scope>
    <source>
        <strain evidence="3 4">DSM 24802</strain>
    </source>
</reference>
<feature type="non-terminal residue" evidence="3">
    <location>
        <position position="1"/>
    </location>
</feature>
<dbReference type="Gene3D" id="3.20.20.150">
    <property type="entry name" value="Divalent-metal-dependent TIM barrel enzymes"/>
    <property type="match status" value="1"/>
</dbReference>
<keyword evidence="4" id="KW-1185">Reference proteome</keyword>
<dbReference type="PANTHER" id="PTHR43489">
    <property type="entry name" value="ISOMERASE"/>
    <property type="match status" value="1"/>
</dbReference>
<name>A0A1H3G906_9RHOB</name>
<proteinExistence type="predicted"/>
<evidence type="ECO:0000259" key="2">
    <source>
        <dbReference type="Pfam" id="PF01261"/>
    </source>
</evidence>
<evidence type="ECO:0000256" key="1">
    <source>
        <dbReference type="ARBA" id="ARBA00023235"/>
    </source>
</evidence>
<dbReference type="InterPro" id="IPR050417">
    <property type="entry name" value="Sugar_Epim/Isomerase"/>
</dbReference>
<keyword evidence="1 3" id="KW-0413">Isomerase</keyword>
<dbReference type="SUPFAM" id="SSF51658">
    <property type="entry name" value="Xylose isomerase-like"/>
    <property type="match status" value="1"/>
</dbReference>
<sequence length="209" mass="21764">ALAACGLPVLGLNMRMGDTAGCAADPARADAARRDIDAALEVATRIGAGAVHVLAGRVAADPAAKAAYKAALRHALEAGDRVILIEPICHAAIPGYFLHSLDQALRILREIDHPRLKIMFDCYHIETEHGDVAARLRGCVADVGHVQIASVPGRAEPETGAGATLDYARLLPQIVAAGYGGAFGCEYRPAGTVEAGLGWRDALRGAPHP</sequence>
<feature type="domain" description="Xylose isomerase-like TIM barrel" evidence="2">
    <location>
        <begin position="4"/>
        <end position="199"/>
    </location>
</feature>
<evidence type="ECO:0000313" key="3">
    <source>
        <dbReference type="EMBL" id="SDX99741.1"/>
    </source>
</evidence>
<dbReference type="Proteomes" id="UP000199541">
    <property type="component" value="Unassembled WGS sequence"/>
</dbReference>
<gene>
    <name evidence="3" type="ORF">SAMN05444006_1693</name>
</gene>
<organism evidence="3 4">
    <name type="scientific">Allgaiera indica</name>
    <dbReference type="NCBI Taxonomy" id="765699"/>
    <lineage>
        <taxon>Bacteria</taxon>
        <taxon>Pseudomonadati</taxon>
        <taxon>Pseudomonadota</taxon>
        <taxon>Alphaproteobacteria</taxon>
        <taxon>Rhodobacterales</taxon>
        <taxon>Paracoccaceae</taxon>
        <taxon>Allgaiera</taxon>
    </lineage>
</organism>
<protein>
    <submittedName>
        <fullName evidence="3">Hydroxypyruvate isomerase</fullName>
    </submittedName>
</protein>
<dbReference type="PANTHER" id="PTHR43489:SF6">
    <property type="entry name" value="HYDROXYPYRUVATE ISOMERASE-RELATED"/>
    <property type="match status" value="1"/>
</dbReference>
<dbReference type="RefSeq" id="WP_092164240.1">
    <property type="nucleotide sequence ID" value="NZ_FNOB01000069.1"/>
</dbReference>